<evidence type="ECO:0000256" key="1">
    <source>
        <dbReference type="ARBA" id="ARBA00004141"/>
    </source>
</evidence>
<feature type="compositionally biased region" description="Low complexity" evidence="5">
    <location>
        <begin position="798"/>
        <end position="808"/>
    </location>
</feature>
<feature type="transmembrane region" description="Helical" evidence="6">
    <location>
        <begin position="235"/>
        <end position="256"/>
    </location>
</feature>
<protein>
    <recommendedName>
        <fullName evidence="7">Guanylate cyclase domain-containing protein</fullName>
    </recommendedName>
</protein>
<evidence type="ECO:0000256" key="5">
    <source>
        <dbReference type="SAM" id="MobiDB-lite"/>
    </source>
</evidence>
<comment type="subcellular location">
    <subcellularLocation>
        <location evidence="1">Membrane</location>
        <topology evidence="1">Multi-pass membrane protein</topology>
    </subcellularLocation>
</comment>
<feature type="transmembrane region" description="Helical" evidence="6">
    <location>
        <begin position="66"/>
        <end position="84"/>
    </location>
</feature>
<dbReference type="Proteomes" id="UP000054498">
    <property type="component" value="Unassembled WGS sequence"/>
</dbReference>
<evidence type="ECO:0000256" key="2">
    <source>
        <dbReference type="ARBA" id="ARBA00022692"/>
    </source>
</evidence>
<dbReference type="STRING" id="145388.A0A0D2LED1"/>
<evidence type="ECO:0000256" key="4">
    <source>
        <dbReference type="ARBA" id="ARBA00023136"/>
    </source>
</evidence>
<dbReference type="GO" id="GO:0009190">
    <property type="term" value="P:cyclic nucleotide biosynthetic process"/>
    <property type="evidence" value="ECO:0007669"/>
    <property type="project" value="InterPro"/>
</dbReference>
<dbReference type="Gene3D" id="3.30.70.1230">
    <property type="entry name" value="Nucleotide cyclase"/>
    <property type="match status" value="2"/>
</dbReference>
<proteinExistence type="predicted"/>
<feature type="region of interest" description="Disordered" evidence="5">
    <location>
        <begin position="177"/>
        <end position="202"/>
    </location>
</feature>
<keyword evidence="9" id="KW-1185">Reference proteome</keyword>
<feature type="region of interest" description="Disordered" evidence="5">
    <location>
        <begin position="796"/>
        <end position="932"/>
    </location>
</feature>
<evidence type="ECO:0000259" key="7">
    <source>
        <dbReference type="PROSITE" id="PS50125"/>
    </source>
</evidence>
<keyword evidence="4 6" id="KW-0472">Membrane</keyword>
<feature type="transmembrane region" description="Helical" evidence="6">
    <location>
        <begin position="445"/>
        <end position="463"/>
    </location>
</feature>
<feature type="transmembrane region" description="Helical" evidence="6">
    <location>
        <begin position="24"/>
        <end position="46"/>
    </location>
</feature>
<feature type="domain" description="Guanylate cyclase" evidence="7">
    <location>
        <begin position="1106"/>
        <end position="1144"/>
    </location>
</feature>
<evidence type="ECO:0000256" key="6">
    <source>
        <dbReference type="SAM" id="Phobius"/>
    </source>
</evidence>
<feature type="compositionally biased region" description="Low complexity" evidence="5">
    <location>
        <begin position="893"/>
        <end position="916"/>
    </location>
</feature>
<dbReference type="KEGG" id="mng:MNEG_2921"/>
<feature type="transmembrane region" description="Helical" evidence="6">
    <location>
        <begin position="268"/>
        <end position="288"/>
    </location>
</feature>
<dbReference type="RefSeq" id="XP_013904053.1">
    <property type="nucleotide sequence ID" value="XM_014048599.1"/>
</dbReference>
<reference evidence="8 9" key="1">
    <citation type="journal article" date="2013" name="BMC Genomics">
        <title>Reconstruction of the lipid metabolism for the microalga Monoraphidium neglectum from its genome sequence reveals characteristics suitable for biofuel production.</title>
        <authorList>
            <person name="Bogen C."/>
            <person name="Al-Dilaimi A."/>
            <person name="Albersmeier A."/>
            <person name="Wichmann J."/>
            <person name="Grundmann M."/>
            <person name="Rupp O."/>
            <person name="Lauersen K.J."/>
            <person name="Blifernez-Klassen O."/>
            <person name="Kalinowski J."/>
            <person name="Goesmann A."/>
            <person name="Mussgnug J.H."/>
            <person name="Kruse O."/>
        </authorList>
    </citation>
    <scope>NUCLEOTIDE SEQUENCE [LARGE SCALE GENOMIC DNA]</scope>
    <source>
        <strain evidence="8 9">SAG 48.87</strain>
    </source>
</reference>
<dbReference type="EMBL" id="KK100567">
    <property type="protein sequence ID" value="KIZ05034.1"/>
    <property type="molecule type" value="Genomic_DNA"/>
</dbReference>
<dbReference type="InterPro" id="IPR001054">
    <property type="entry name" value="A/G_cyclase"/>
</dbReference>
<feature type="compositionally biased region" description="Gly residues" evidence="5">
    <location>
        <begin position="1399"/>
        <end position="1408"/>
    </location>
</feature>
<dbReference type="GO" id="GO:0016020">
    <property type="term" value="C:membrane"/>
    <property type="evidence" value="ECO:0007669"/>
    <property type="project" value="UniProtKB-SubCell"/>
</dbReference>
<dbReference type="GO" id="GO:0035556">
    <property type="term" value="P:intracellular signal transduction"/>
    <property type="evidence" value="ECO:0007669"/>
    <property type="project" value="InterPro"/>
</dbReference>
<keyword evidence="3 6" id="KW-1133">Transmembrane helix</keyword>
<keyword evidence="2 6" id="KW-0812">Transmembrane</keyword>
<feature type="region of interest" description="Disordered" evidence="5">
    <location>
        <begin position="946"/>
        <end position="978"/>
    </location>
</feature>
<accession>A0A0D2LED1</accession>
<dbReference type="PROSITE" id="PS50125">
    <property type="entry name" value="GUANYLATE_CYCLASE_2"/>
    <property type="match status" value="1"/>
</dbReference>
<gene>
    <name evidence="8" type="ORF">MNEG_2921</name>
</gene>
<evidence type="ECO:0000313" key="8">
    <source>
        <dbReference type="EMBL" id="KIZ05034.1"/>
    </source>
</evidence>
<dbReference type="OrthoDB" id="60033at2759"/>
<feature type="region of interest" description="Disordered" evidence="5">
    <location>
        <begin position="1001"/>
        <end position="1030"/>
    </location>
</feature>
<dbReference type="CDD" id="cd07302">
    <property type="entry name" value="CHD"/>
    <property type="match status" value="1"/>
</dbReference>
<name>A0A0D2LED1_9CHLO</name>
<feature type="region of interest" description="Disordered" evidence="5">
    <location>
        <begin position="1259"/>
        <end position="1288"/>
    </location>
</feature>
<sequence length="1498" mass="152761">MATEATRDGGGPAAAAWRRRRLRLLWALDHPVTTWLLIFASLFVIIQEDFKYAALPPMADIGMEGVTLALLCAFVVEIALSSVARPGFFVSYYFWLDAAAVLSLGFELPALRAALSLGPSQQHLDLTDHPDSVLRALGSQALISSKAGRAAKSLRLFRMLQLVRVFSEFEARERGRRAASTSKGGAAQAGGGGRKNASNWGGGGSGDAAELVLQRYRFTESRVGQKLSDLSMKRIILGVLAMLVVLPALELGSGVLGEPSAMAVGGLAMLHHVALGAGTSTSAFANALQAFQGHVMYRLGTRRTGGLLTLVVANQTYVEAAPTHPGGRLERRYLEVEYAATTSVTCLAAAAGAANTTTGVVLQVPVPAAVSAIDPSVVSPAGVVAMAAAWAAGAAAVPSSQSRAELVAERAAIGQAEWVARQCEVWVSYALYDTKWSLQVSSMLSLARTLFLVVLLAAGSYFIHRDTRRLVLQPVERMVDRVREMAEDPLMQATLRFGPKAGGAAGGGASDRVGAAAASDAVQGTRAGKVASALAAPNGGAKLAAPRGLVAAGGGSEGGDVPVSGLKGRVALALRDAAQRITLRLSSALSSALAPAALAVASWCSSRVQAVRDAAAAWFGTGRGEEGDQGQYETRLLESSVYKICALLAVGFGDAGAEIIAENIREGGDLNPMVPGKRTPHSSLPLTLDDVTEAQVAVFGFCDIRQFTDATEVLQEGVMEFVNSISHIVHAAVAARGGAANKNIGDAFLLVWKLPKGIRARELASLSAAAAAGGGSGGGDAGSVCAWQSGELEGSTCGASGTPAFPSAPGGGPGAGPLGTATLEWPGLGLGGDGDASCEVATSAAPPSLVPDQPSLGPQALRRRPSGAGAGRDLAGSHVSFQERPSADKRHQQPLAQQQPQAASAASSPDGGASPLRRSGAGPSALGIGSGPGWAEALQRSLRGAGSASGAALGPQHPGQRTGGAAGGVSFTAAQRPGSDLDRTLSHLAFQRAHSIAHALSLPRPSLPTAAPNGGSGIPEASPRGAEGNMAAGAPATAALKRAVTCIKTVRHVGLSAASKGAIVHSIADGALASFIIIQVALAHSSRLKRYSRDPALNARIPGFRVRMGFGLHVGWAIEGAIGSEYKVDASYLSPNVNMASRLEAATKQYSTPLLLSRDFVDCLSPGVRARVRQVDCVTVKGSRQPVGLFTYDLDAGAAAEIAEAMLRGHWPPSNRQAGGTAWAVGAAATAAVQVPVAAAAAVQGSAVAVSAQLRQHLRRSNDDHEVQESVGGGASIPPAGWCQKSPRLPPLRQSVVARAAAHLSSATAHDTGAVGAGSAVPRVASSSAAAPAAAAVPPMASAAARARASVVCMQPRAVGGTSAAPSIPTHNCEGEGADDSGSDSGDQGQGDEADALIGGRGGGGGGSVDDWVDNPLVTDTWGLDWGFKAAWDSAIALYLEGRWPEARAALEALRHARRDRAGLPVEDGPAGVLLGVMAQSGYAAPAGWAGYRDLLEK</sequence>
<organism evidence="8 9">
    <name type="scientific">Monoraphidium neglectum</name>
    <dbReference type="NCBI Taxonomy" id="145388"/>
    <lineage>
        <taxon>Eukaryota</taxon>
        <taxon>Viridiplantae</taxon>
        <taxon>Chlorophyta</taxon>
        <taxon>core chlorophytes</taxon>
        <taxon>Chlorophyceae</taxon>
        <taxon>CS clade</taxon>
        <taxon>Sphaeropleales</taxon>
        <taxon>Selenastraceae</taxon>
        <taxon>Monoraphidium</taxon>
    </lineage>
</organism>
<evidence type="ECO:0000313" key="9">
    <source>
        <dbReference type="Proteomes" id="UP000054498"/>
    </source>
</evidence>
<feature type="region of interest" description="Disordered" evidence="5">
    <location>
        <begin position="1359"/>
        <end position="1412"/>
    </location>
</feature>
<dbReference type="PANTHER" id="PTHR43336">
    <property type="entry name" value="OXYGEN SENSOR HISTIDINE KINASE RESPONSE REGULATOR DEVS/DOSS"/>
    <property type="match status" value="1"/>
</dbReference>
<dbReference type="Gene3D" id="1.20.120.350">
    <property type="entry name" value="Voltage-gated potassium channels. Chain C"/>
    <property type="match status" value="1"/>
</dbReference>
<dbReference type="SUPFAM" id="SSF55073">
    <property type="entry name" value="Nucleotide cyclase"/>
    <property type="match status" value="1"/>
</dbReference>
<dbReference type="GeneID" id="25735799"/>
<dbReference type="InterPro" id="IPR029787">
    <property type="entry name" value="Nucleotide_cyclase"/>
</dbReference>
<dbReference type="PANTHER" id="PTHR43336:SF3">
    <property type="entry name" value="GUANYLATE CYCLASE DOMAIN-CONTAINING PROTEIN"/>
    <property type="match status" value="1"/>
</dbReference>
<dbReference type="InterPro" id="IPR027359">
    <property type="entry name" value="Volt_channel_dom_sf"/>
</dbReference>
<evidence type="ECO:0000256" key="3">
    <source>
        <dbReference type="ARBA" id="ARBA00022989"/>
    </source>
</evidence>
<feature type="compositionally biased region" description="Gly residues" evidence="5">
    <location>
        <begin position="187"/>
        <end position="202"/>
    </location>
</feature>